<dbReference type="EMBL" id="CP048222">
    <property type="protein sequence ID" value="QHT69766.1"/>
    <property type="molecule type" value="Genomic_DNA"/>
</dbReference>
<accession>A0A6C0GP10</accession>
<keyword evidence="1" id="KW-0732">Signal</keyword>
<dbReference type="Gene3D" id="2.60.40.3140">
    <property type="match status" value="1"/>
</dbReference>
<evidence type="ECO:0000259" key="2">
    <source>
        <dbReference type="Pfam" id="PF01841"/>
    </source>
</evidence>
<evidence type="ECO:0000313" key="4">
    <source>
        <dbReference type="EMBL" id="QHT69766.1"/>
    </source>
</evidence>
<dbReference type="Gene3D" id="2.60.120.1130">
    <property type="match status" value="1"/>
</dbReference>
<evidence type="ECO:0000256" key="1">
    <source>
        <dbReference type="SAM" id="SignalP"/>
    </source>
</evidence>
<feature type="chain" id="PRO_5025497510" evidence="1">
    <location>
        <begin position="22"/>
        <end position="642"/>
    </location>
</feature>
<feature type="signal peptide" evidence="1">
    <location>
        <begin position="1"/>
        <end position="21"/>
    </location>
</feature>
<proteinExistence type="predicted"/>
<dbReference type="Pfam" id="PF01841">
    <property type="entry name" value="Transglut_core"/>
    <property type="match status" value="1"/>
</dbReference>
<dbReference type="KEGG" id="rhoz:GXP67_25530"/>
<name>A0A6C0GP10_9BACT</name>
<keyword evidence="5" id="KW-1185">Reference proteome</keyword>
<dbReference type="SUPFAM" id="SSF54001">
    <property type="entry name" value="Cysteine proteinases"/>
    <property type="match status" value="1"/>
</dbReference>
<feature type="domain" description="Transglutaminase-like" evidence="2">
    <location>
        <begin position="283"/>
        <end position="381"/>
    </location>
</feature>
<dbReference type="Proteomes" id="UP000480178">
    <property type="component" value="Chromosome"/>
</dbReference>
<dbReference type="AlphaFoldDB" id="A0A6C0GP10"/>
<gene>
    <name evidence="4" type="ORF">GXP67_25530</name>
</gene>
<dbReference type="Pfam" id="PF12969">
    <property type="entry name" value="DUF3857"/>
    <property type="match status" value="1"/>
</dbReference>
<dbReference type="Gene3D" id="3.10.620.30">
    <property type="match status" value="1"/>
</dbReference>
<organism evidence="4 5">
    <name type="scientific">Rhodocytophaga rosea</name>
    <dbReference type="NCBI Taxonomy" id="2704465"/>
    <lineage>
        <taxon>Bacteria</taxon>
        <taxon>Pseudomonadati</taxon>
        <taxon>Bacteroidota</taxon>
        <taxon>Cytophagia</taxon>
        <taxon>Cytophagales</taxon>
        <taxon>Rhodocytophagaceae</taxon>
        <taxon>Rhodocytophaga</taxon>
    </lineage>
</organism>
<evidence type="ECO:0000313" key="5">
    <source>
        <dbReference type="Proteomes" id="UP000480178"/>
    </source>
</evidence>
<protein>
    <submittedName>
        <fullName evidence="4">DUF3857 and transglutaminase domain-containing protein</fullName>
    </submittedName>
</protein>
<dbReference type="InterPro" id="IPR002931">
    <property type="entry name" value="Transglutaminase-like"/>
</dbReference>
<dbReference type="RefSeq" id="WP_162445750.1">
    <property type="nucleotide sequence ID" value="NZ_CP048222.1"/>
</dbReference>
<reference evidence="4 5" key="1">
    <citation type="submission" date="2020-01" db="EMBL/GenBank/DDBJ databases">
        <authorList>
            <person name="Kim M.K."/>
        </authorList>
    </citation>
    <scope>NUCLEOTIDE SEQUENCE [LARGE SCALE GENOMIC DNA]</scope>
    <source>
        <strain evidence="4 5">172606-1</strain>
    </source>
</reference>
<sequence length="642" mass="72938">MKKTFIVTFLLLSYFHGFLQAGDTTGDIQYSVYTIPPSLKDNANAVQRMEEITFTVKSPGEGILKTRYAITILNEKGKKYAAVHVGYDKLNKFNYLQGSLYDANGKLIDRLKKSDIQDISAVSDNSLFEDNRVKRASFNCGQYPCTVEFEYETVRQNMLFYPSWTPQASDEHYTVEKSVFSIIIPHTQTLRYKEINLPTKASVKTEGTNKVYTWQIENLPVIAAEPMGPALHSLIPAVITAPSSFEIDGYQGNMESWKSLGKWLYDLNANRDELPENIRQQVIQMVANEKDPVAKARKIYEYLQKNTRYVSIQLGIGGWQTFEAKSVAEKGYGDCKALTNYTKALLKVAGIPSFVASIYADDDDNDFRADFPSNQFNHVILCVPMAKDTIWLECTSQTTPFGYLGRSTYNRHALLFTPDGGKLVQTPAYTAKDNLQIRKADIHINPQGDATAELNTMYAGLKQDLPSALMHQLSPEEQKKYLYEHISLPSFEINKFGFSQQKTRIPAVTENLSLTVRKCVSKSGNRIFLTPNLLTTSSVTLPATEKRKTEIIRNMSYTDVDTIRYHLPAGYHPEYQPENMSFKSKFGEYTASVQVSEGMIIYIRRMQIHKGKYPAEAYQEFMEFYKKVAKADKMQLVFVNKS</sequence>
<dbReference type="InterPro" id="IPR038765">
    <property type="entry name" value="Papain-like_cys_pep_sf"/>
</dbReference>
<dbReference type="InterPro" id="IPR024618">
    <property type="entry name" value="DUF3857"/>
</dbReference>
<evidence type="ECO:0000259" key="3">
    <source>
        <dbReference type="Pfam" id="PF12969"/>
    </source>
</evidence>
<feature type="domain" description="DUF3857" evidence="3">
    <location>
        <begin position="60"/>
        <end position="221"/>
    </location>
</feature>